<evidence type="ECO:0000313" key="3">
    <source>
        <dbReference type="Proteomes" id="UP000031036"/>
    </source>
</evidence>
<keyword evidence="3" id="KW-1185">Reference proteome</keyword>
<dbReference type="SUPFAM" id="SSF53335">
    <property type="entry name" value="S-adenosyl-L-methionine-dependent methyltransferases"/>
    <property type="match status" value="1"/>
</dbReference>
<comment type="caution">
    <text evidence="2">The sequence shown here is derived from an EMBL/GenBank/DDBJ whole genome shotgun (WGS) entry which is preliminary data.</text>
</comment>
<dbReference type="Pfam" id="PF00102">
    <property type="entry name" value="Y_phosphatase"/>
    <property type="match status" value="1"/>
</dbReference>
<dbReference type="InterPro" id="IPR029063">
    <property type="entry name" value="SAM-dependent_MTases_sf"/>
</dbReference>
<dbReference type="STRING" id="6265.A0A0B2W2C1"/>
<protein>
    <submittedName>
        <fullName evidence="2">THUMP domain-containing protein 2</fullName>
    </submittedName>
</protein>
<proteinExistence type="predicted"/>
<dbReference type="SMART" id="SM00194">
    <property type="entry name" value="PTPc"/>
    <property type="match status" value="1"/>
</dbReference>
<organism evidence="2 3">
    <name type="scientific">Toxocara canis</name>
    <name type="common">Canine roundworm</name>
    <dbReference type="NCBI Taxonomy" id="6265"/>
    <lineage>
        <taxon>Eukaryota</taxon>
        <taxon>Metazoa</taxon>
        <taxon>Ecdysozoa</taxon>
        <taxon>Nematoda</taxon>
        <taxon>Chromadorea</taxon>
        <taxon>Rhabditida</taxon>
        <taxon>Spirurina</taxon>
        <taxon>Ascaridomorpha</taxon>
        <taxon>Ascaridoidea</taxon>
        <taxon>Toxocaridae</taxon>
        <taxon>Toxocara</taxon>
    </lineage>
</organism>
<dbReference type="AlphaFoldDB" id="A0A0B2W2C1"/>
<evidence type="ECO:0000259" key="1">
    <source>
        <dbReference type="PROSITE" id="PS50055"/>
    </source>
</evidence>
<dbReference type="Gene3D" id="3.40.50.150">
    <property type="entry name" value="Vaccinia Virus protein VP39"/>
    <property type="match status" value="1"/>
</dbReference>
<dbReference type="InterPro" id="IPR052782">
    <property type="entry name" value="Oocyte-zygote_transition_reg"/>
</dbReference>
<reference evidence="2 3" key="1">
    <citation type="submission" date="2014-11" db="EMBL/GenBank/DDBJ databases">
        <title>Genetic blueprint of the zoonotic pathogen Toxocara canis.</title>
        <authorList>
            <person name="Zhu X.-Q."/>
            <person name="Korhonen P.K."/>
            <person name="Cai H."/>
            <person name="Young N.D."/>
            <person name="Nejsum P."/>
            <person name="von Samson-Himmelstjerna G."/>
            <person name="Boag P.R."/>
            <person name="Tan P."/>
            <person name="Li Q."/>
            <person name="Min J."/>
            <person name="Yang Y."/>
            <person name="Wang X."/>
            <person name="Fang X."/>
            <person name="Hall R.S."/>
            <person name="Hofmann A."/>
            <person name="Sternberg P.W."/>
            <person name="Jex A.R."/>
            <person name="Gasser R.B."/>
        </authorList>
    </citation>
    <scope>NUCLEOTIDE SEQUENCE [LARGE SCALE GENOMIC DNA]</scope>
    <source>
        <strain evidence="2">PN_DK_2014</strain>
    </source>
</reference>
<name>A0A0B2W2C1_TOXCA</name>
<dbReference type="PROSITE" id="PS50055">
    <property type="entry name" value="TYR_PHOSPHATASE_PTP"/>
    <property type="match status" value="1"/>
</dbReference>
<dbReference type="SUPFAM" id="SSF52799">
    <property type="entry name" value="(Phosphotyrosine protein) phosphatases II"/>
    <property type="match status" value="1"/>
</dbReference>
<dbReference type="Gene3D" id="3.90.190.10">
    <property type="entry name" value="Protein tyrosine phosphatase superfamily"/>
    <property type="match status" value="1"/>
</dbReference>
<evidence type="ECO:0000313" key="2">
    <source>
        <dbReference type="EMBL" id="KHN87320.1"/>
    </source>
</evidence>
<dbReference type="InterPro" id="IPR029021">
    <property type="entry name" value="Prot-tyrosine_phosphatase-like"/>
</dbReference>
<gene>
    <name evidence="2" type="primary">Thumpd2</name>
    <name evidence="2" type="ORF">Tcan_05341</name>
</gene>
<accession>A0A0B2W2C1</accession>
<dbReference type="Proteomes" id="UP000031036">
    <property type="component" value="Unassembled WGS sequence"/>
</dbReference>
<feature type="domain" description="Tyrosine-protein phosphatase" evidence="1">
    <location>
        <begin position="98"/>
        <end position="261"/>
    </location>
</feature>
<sequence>MPAGTKTRAKRRVHTRGRAECSVAADGARRATAKRVNTHIKMTVDGRIINVKKITETRTPIGTKFIRKPAEDKSSASHKASVPELWMDDVATLGIRGIRKEFVNELKSYVPNGPQTAWECEKNYDKNRFEDIRLLDNTRVVLRNTPDDEDYIHASYVKIDEDFVFICAQGPLKNTAQHFLIMVVQEGSKVVLQLCQAMEDGKEQCAEYMPQEGNDCKDYGAVRVRVLEKPKHVVSLKKVVRTKLQITYAGVSHECIVKEITDGKISFDCECVQTLSELKCVERIFTEIASHRFDGSTTNKKELFDMLFASCEPSVIASAFEQTRKFQHLSSDCNLANFRVSIKASGKWKRKIDTEKLSRSIARHLKRHLKWKSVLREAIFELCIHISNNHLFIGVPLSRIPLSLRAYLQTNALRSTVCDAMLSLANIQEGMFVVDLTCGSSSILMQAAHDLPQKAYFLRFDAVDRIISDLPFGHRQTYCSKEESANILKRILDIFSRCSIGCEAVLLIAADHLPGVTSQLKGNSRLMAAYPLSLGTTQAALVWLANG</sequence>
<dbReference type="EMBL" id="JPKZ01000439">
    <property type="protein sequence ID" value="KHN87320.1"/>
    <property type="molecule type" value="Genomic_DNA"/>
</dbReference>
<dbReference type="InterPro" id="IPR000242">
    <property type="entry name" value="PTP_cat"/>
</dbReference>
<dbReference type="GO" id="GO:0004725">
    <property type="term" value="F:protein tyrosine phosphatase activity"/>
    <property type="evidence" value="ECO:0007669"/>
    <property type="project" value="InterPro"/>
</dbReference>
<dbReference type="PANTHER" id="PTHR46163">
    <property type="entry name" value="TYROSINE-PROTEIN PHOSPHATASE-RELATED"/>
    <property type="match status" value="1"/>
</dbReference>
<dbReference type="OrthoDB" id="2013972at2759"/>